<sequence length="187" mass="19780">MHGQTILASLLPVLPLALAHPLQPRDTSEFTITSLSATFPYPYPPYGLDSVDSFVGVAVTYPDASSTDGATLSTTCRVDWPAGTNPGPTAWAECADPALQFRLPTDGWTGTTNFNVELFQTTTSTGTGLDASHILTSNPGNSSDPNAYMFCLQKGKFNPLTCTLTGPYGQTQRTVVLSTSGVSSRPN</sequence>
<name>A0ABR2VD61_9PEZI</name>
<dbReference type="EMBL" id="JARVKF010000030">
    <property type="protein sequence ID" value="KAK9424827.1"/>
    <property type="molecule type" value="Genomic_DNA"/>
</dbReference>
<keyword evidence="3" id="KW-1185">Reference proteome</keyword>
<dbReference type="Proteomes" id="UP001408356">
    <property type="component" value="Unassembled WGS sequence"/>
</dbReference>
<protein>
    <recommendedName>
        <fullName evidence="4">AA1-like domain-containing protein</fullName>
    </recommendedName>
</protein>
<feature type="signal peptide" evidence="1">
    <location>
        <begin position="1"/>
        <end position="19"/>
    </location>
</feature>
<evidence type="ECO:0000256" key="1">
    <source>
        <dbReference type="SAM" id="SignalP"/>
    </source>
</evidence>
<gene>
    <name evidence="2" type="ORF">SUNI508_13415</name>
</gene>
<accession>A0ABR2VD61</accession>
<keyword evidence="1" id="KW-0732">Signal</keyword>
<evidence type="ECO:0008006" key="4">
    <source>
        <dbReference type="Google" id="ProtNLM"/>
    </source>
</evidence>
<comment type="caution">
    <text evidence="2">The sequence shown here is derived from an EMBL/GenBank/DDBJ whole genome shotgun (WGS) entry which is preliminary data.</text>
</comment>
<evidence type="ECO:0000313" key="3">
    <source>
        <dbReference type="Proteomes" id="UP001408356"/>
    </source>
</evidence>
<reference evidence="2 3" key="1">
    <citation type="journal article" date="2024" name="J. Plant Pathol.">
        <title>Sequence and assembly of the genome of Seiridium unicorne, isolate CBS 538.82, causal agent of cypress canker disease.</title>
        <authorList>
            <person name="Scali E."/>
            <person name="Rocca G.D."/>
            <person name="Danti R."/>
            <person name="Garbelotto M."/>
            <person name="Barberini S."/>
            <person name="Baroncelli R."/>
            <person name="Emiliani G."/>
        </authorList>
    </citation>
    <scope>NUCLEOTIDE SEQUENCE [LARGE SCALE GENOMIC DNA]</scope>
    <source>
        <strain evidence="2 3">BM-138-508</strain>
    </source>
</reference>
<organism evidence="2 3">
    <name type="scientific">Seiridium unicorne</name>
    <dbReference type="NCBI Taxonomy" id="138068"/>
    <lineage>
        <taxon>Eukaryota</taxon>
        <taxon>Fungi</taxon>
        <taxon>Dikarya</taxon>
        <taxon>Ascomycota</taxon>
        <taxon>Pezizomycotina</taxon>
        <taxon>Sordariomycetes</taxon>
        <taxon>Xylariomycetidae</taxon>
        <taxon>Amphisphaeriales</taxon>
        <taxon>Sporocadaceae</taxon>
        <taxon>Seiridium</taxon>
    </lineage>
</organism>
<proteinExistence type="predicted"/>
<evidence type="ECO:0000313" key="2">
    <source>
        <dbReference type="EMBL" id="KAK9424827.1"/>
    </source>
</evidence>
<feature type="chain" id="PRO_5046695748" description="AA1-like domain-containing protein" evidence="1">
    <location>
        <begin position="20"/>
        <end position="187"/>
    </location>
</feature>